<name>A0A7S5R9Y1_9CAUD</name>
<accession>A0A7S5R9Y1</accession>
<keyword evidence="2" id="KW-1185">Reference proteome</keyword>
<proteinExistence type="predicted"/>
<dbReference type="PROSITE" id="PS51257">
    <property type="entry name" value="PROKAR_LIPOPROTEIN"/>
    <property type="match status" value="1"/>
</dbReference>
<dbReference type="Proteomes" id="UP000615696">
    <property type="component" value="Segment"/>
</dbReference>
<organism evidence="1 2">
    <name type="scientific">Rhizobium phage RHph_I1_9</name>
    <dbReference type="NCBI Taxonomy" id="2509729"/>
    <lineage>
        <taxon>Viruses</taxon>
        <taxon>Duplodnaviria</taxon>
        <taxon>Heunggongvirae</taxon>
        <taxon>Uroviricota</taxon>
        <taxon>Caudoviricetes</taxon>
        <taxon>Pootjesviridae</taxon>
        <taxon>Staniewskivirinae</taxon>
        <taxon>Trinifflemingvirus</taxon>
        <taxon>Trinifflemingvirus I19</taxon>
    </lineage>
</organism>
<reference evidence="1 2" key="1">
    <citation type="submission" date="2020-01" db="EMBL/GenBank/DDBJ databases">
        <title>Patterns of diversity and host range of bacteriophage communities associated with bean-nodulatin bacteria.</title>
        <authorList>
            <person name="Vann Cauwenberghe J."/>
            <person name="Santamaria R.I."/>
            <person name="Bustos P."/>
            <person name="Juarez S."/>
            <person name="Gonzalez V."/>
        </authorList>
    </citation>
    <scope>NUCLEOTIDE SEQUENCE [LARGE SCALE GENOMIC DNA]</scope>
    <source>
        <strain evidence="2">RHph</strain>
    </source>
</reference>
<evidence type="ECO:0000313" key="2">
    <source>
        <dbReference type="Proteomes" id="UP000615696"/>
    </source>
</evidence>
<protein>
    <recommendedName>
        <fullName evidence="3">Lipoprotein</fullName>
    </recommendedName>
</protein>
<sequence>MKTLKALVVAGLFALAGCGVNDGVQRGKTSGYSVIYFFDERTGLCFARNGSSSYDGQVLTIAPCTEKVMKAIEEDKEYAG</sequence>
<gene>
    <name evidence="1" type="ORF">EVC04_226</name>
</gene>
<dbReference type="EMBL" id="MN988532">
    <property type="protein sequence ID" value="QIG73663.1"/>
    <property type="molecule type" value="Genomic_DNA"/>
</dbReference>
<evidence type="ECO:0008006" key="3">
    <source>
        <dbReference type="Google" id="ProtNLM"/>
    </source>
</evidence>
<evidence type="ECO:0000313" key="1">
    <source>
        <dbReference type="EMBL" id="QIG73663.1"/>
    </source>
</evidence>